<keyword evidence="6" id="KW-1185">Reference proteome</keyword>
<evidence type="ECO:0000256" key="2">
    <source>
        <dbReference type="ARBA" id="ARBA00022747"/>
    </source>
</evidence>
<accession>A0ABQ2WJ34</accession>
<keyword evidence="3" id="KW-0238">DNA-binding</keyword>
<dbReference type="SUPFAM" id="SSF116734">
    <property type="entry name" value="DNA methylase specificity domain"/>
    <property type="match status" value="2"/>
</dbReference>
<dbReference type="EMBL" id="BMYR01000004">
    <property type="protein sequence ID" value="GGW57732.1"/>
    <property type="molecule type" value="Genomic_DNA"/>
</dbReference>
<dbReference type="Pfam" id="PF01420">
    <property type="entry name" value="Methylase_S"/>
    <property type="match status" value="2"/>
</dbReference>
<evidence type="ECO:0000313" key="5">
    <source>
        <dbReference type="EMBL" id="GGW57732.1"/>
    </source>
</evidence>
<evidence type="ECO:0000256" key="3">
    <source>
        <dbReference type="ARBA" id="ARBA00023125"/>
    </source>
</evidence>
<feature type="domain" description="Type I restriction modification DNA specificity" evidence="4">
    <location>
        <begin position="388"/>
        <end position="547"/>
    </location>
</feature>
<gene>
    <name evidence="5" type="ORF">GCM10008111_12300</name>
</gene>
<comment type="caution">
    <text evidence="5">The sequence shown here is derived from an EMBL/GenBank/DDBJ whole genome shotgun (WGS) entry which is preliminary data.</text>
</comment>
<keyword evidence="2" id="KW-0680">Restriction system</keyword>
<dbReference type="PANTHER" id="PTHR43140:SF1">
    <property type="entry name" value="TYPE I RESTRICTION ENZYME ECOKI SPECIFICITY SUBUNIT"/>
    <property type="match status" value="1"/>
</dbReference>
<name>A0ABQ2WJ34_9ALTE</name>
<reference evidence="6" key="1">
    <citation type="journal article" date="2019" name="Int. J. Syst. Evol. Microbiol.">
        <title>The Global Catalogue of Microorganisms (GCM) 10K type strain sequencing project: providing services to taxonomists for standard genome sequencing and annotation.</title>
        <authorList>
            <consortium name="The Broad Institute Genomics Platform"/>
            <consortium name="The Broad Institute Genome Sequencing Center for Infectious Disease"/>
            <person name="Wu L."/>
            <person name="Ma J."/>
        </authorList>
    </citation>
    <scope>NUCLEOTIDE SEQUENCE [LARGE SCALE GENOMIC DNA]</scope>
    <source>
        <strain evidence="6">KCTC 23723</strain>
    </source>
</reference>
<evidence type="ECO:0000259" key="4">
    <source>
        <dbReference type="Pfam" id="PF01420"/>
    </source>
</evidence>
<proteinExistence type="inferred from homology"/>
<feature type="domain" description="Type I restriction modification DNA specificity" evidence="4">
    <location>
        <begin position="104"/>
        <end position="279"/>
    </location>
</feature>
<dbReference type="GO" id="GO:0004519">
    <property type="term" value="F:endonuclease activity"/>
    <property type="evidence" value="ECO:0007669"/>
    <property type="project" value="UniProtKB-KW"/>
</dbReference>
<dbReference type="PANTHER" id="PTHR43140">
    <property type="entry name" value="TYPE-1 RESTRICTION ENZYME ECOKI SPECIFICITY PROTEIN"/>
    <property type="match status" value="1"/>
</dbReference>
<dbReference type="Proteomes" id="UP000634667">
    <property type="component" value="Unassembled WGS sequence"/>
</dbReference>
<dbReference type="RefSeq" id="WP_189481574.1">
    <property type="nucleotide sequence ID" value="NZ_BMYR01000004.1"/>
</dbReference>
<dbReference type="CDD" id="cd17293">
    <property type="entry name" value="RMtype1_S_Ppo21ORF8840P_TRD1-CR1_like"/>
    <property type="match status" value="1"/>
</dbReference>
<keyword evidence="5" id="KW-0378">Hydrolase</keyword>
<evidence type="ECO:0000256" key="1">
    <source>
        <dbReference type="ARBA" id="ARBA00010923"/>
    </source>
</evidence>
<dbReference type="InterPro" id="IPR044946">
    <property type="entry name" value="Restrct_endonuc_typeI_TRD_sf"/>
</dbReference>
<comment type="similarity">
    <text evidence="1">Belongs to the type-I restriction system S methylase family.</text>
</comment>
<organism evidence="5 6">
    <name type="scientific">Alishewanella tabrizica</name>
    <dbReference type="NCBI Taxonomy" id="671278"/>
    <lineage>
        <taxon>Bacteria</taxon>
        <taxon>Pseudomonadati</taxon>
        <taxon>Pseudomonadota</taxon>
        <taxon>Gammaproteobacteria</taxon>
        <taxon>Alteromonadales</taxon>
        <taxon>Alteromonadaceae</taxon>
        <taxon>Alishewanella</taxon>
    </lineage>
</organism>
<keyword evidence="5" id="KW-0540">Nuclease</keyword>
<sequence>MTVQVEQLITEHLDLWTQAQTTKSTSGRGSNNKIDLTGIKKLRELILELAVRGKLVPQDPNDEPASELLKRIAAEKEALVKTGKLKKQKPLPPITDEEKPYELPIGWEWSRLGQLGLGATGKTPSTSRPDLFIGDIPFIGPGQISADGVLNEAEKFLSEGAVSHSTEGLPNDILTVCIGGSIGKSTLLKSRVCFNQQINSLRPLITNPNFILYAVRSLSFMNALINQASGSATPIINRSKWEELLLPLPCHEAQQKIVEKVDELMALCDQLEQQSYHQLDAHNQLVDALLATLTQSQNADELASNWQRLAAYFDALFTTEYSIDALKQTILQLAVMGKLVKQDPNDEPASELLKRIAAEKDALVKAGKIKKQKPLPPISDDEKPFELPEGWVWCRLADIASFENGDRSSRYPNSSDLVSNGIPFFGAYDIKDAKLAYSDELRYITEEKFAELSNGKLSDGDFVMLLRGSVGKTAQFLSSEFFSTGFINAQMLIIRLVNRILERYIEIYFDSELFKNQIFVSKSGAVIQQIPASKISELMIPLPPTGTLSRITLINRELLQICDSLAEKINSFEKIQAVLAESLVEQVVA</sequence>
<dbReference type="InterPro" id="IPR000055">
    <property type="entry name" value="Restrct_endonuc_typeI_TRD"/>
</dbReference>
<protein>
    <submittedName>
        <fullName evidence="5">Type I restriction endonuclease EcoAI subunit S</fullName>
    </submittedName>
</protein>
<evidence type="ECO:0000313" key="6">
    <source>
        <dbReference type="Proteomes" id="UP000634667"/>
    </source>
</evidence>
<dbReference type="Gene3D" id="3.90.220.20">
    <property type="entry name" value="DNA methylase specificity domains"/>
    <property type="match status" value="2"/>
</dbReference>
<keyword evidence="5" id="KW-0255">Endonuclease</keyword>
<dbReference type="InterPro" id="IPR051212">
    <property type="entry name" value="Type-I_RE_S_subunit"/>
</dbReference>